<evidence type="ECO:0000313" key="1">
    <source>
        <dbReference type="EMBL" id="CAG1857439.1"/>
    </source>
</evidence>
<dbReference type="InParanoid" id="A0A804JYK3"/>
<protein>
    <submittedName>
        <fullName evidence="1">(wild Malaysian banana) hypothetical protein</fullName>
    </submittedName>
</protein>
<evidence type="ECO:0000313" key="3">
    <source>
        <dbReference type="Proteomes" id="UP000012960"/>
    </source>
</evidence>
<dbReference type="EMBL" id="HG996473">
    <property type="protein sequence ID" value="CAG1857439.1"/>
    <property type="molecule type" value="Genomic_DNA"/>
</dbReference>
<sequence>MAFFSLAQTWIQDMKGSMHTLAWHPLSYNPLCRDRKRERILRTTSCDVPHIFTPSFFWSQEEHQMLVPSSCHSGLLMICLSISLLQSCNLLLINKFLSFRSTNDLFIYSTACHIYCSHAIYYSPTEKIHITAHHILASPEKILWWEYNNAANDKVLFPPHQESPFTSYTVES</sequence>
<organism evidence="2 3">
    <name type="scientific">Musa acuminata subsp. malaccensis</name>
    <name type="common">Wild banana</name>
    <name type="synonym">Musa malaccensis</name>
    <dbReference type="NCBI Taxonomy" id="214687"/>
    <lineage>
        <taxon>Eukaryota</taxon>
        <taxon>Viridiplantae</taxon>
        <taxon>Streptophyta</taxon>
        <taxon>Embryophyta</taxon>
        <taxon>Tracheophyta</taxon>
        <taxon>Spermatophyta</taxon>
        <taxon>Magnoliopsida</taxon>
        <taxon>Liliopsida</taxon>
        <taxon>Zingiberales</taxon>
        <taxon>Musaceae</taxon>
        <taxon>Musa</taxon>
    </lineage>
</organism>
<accession>A0A804JYK3</accession>
<keyword evidence="3" id="KW-1185">Reference proteome</keyword>
<reference evidence="1" key="1">
    <citation type="submission" date="2021-03" db="EMBL/GenBank/DDBJ databases">
        <authorList>
            <consortium name="Genoscope - CEA"/>
            <person name="William W."/>
        </authorList>
    </citation>
    <scope>NUCLEOTIDE SEQUENCE</scope>
    <source>
        <strain evidence="1">Doubled-haploid Pahang</strain>
    </source>
</reference>
<gene>
    <name evidence="1" type="ORF">GSMUA_31990.1</name>
</gene>
<proteinExistence type="predicted"/>
<evidence type="ECO:0000313" key="2">
    <source>
        <dbReference type="EnsemblPlants" id="Ma07_p22460.1"/>
    </source>
</evidence>
<dbReference type="Proteomes" id="UP000012960">
    <property type="component" value="Unplaced"/>
</dbReference>
<dbReference type="EnsemblPlants" id="Ma07_t22460.1">
    <property type="protein sequence ID" value="Ma07_p22460.1"/>
    <property type="gene ID" value="Ma07_g22460"/>
</dbReference>
<name>A0A804JYK3_MUSAM</name>
<reference evidence="2" key="2">
    <citation type="submission" date="2021-05" db="UniProtKB">
        <authorList>
            <consortium name="EnsemblPlants"/>
        </authorList>
    </citation>
    <scope>IDENTIFICATION</scope>
    <source>
        <strain evidence="2">subsp. malaccensis</strain>
    </source>
</reference>
<dbReference type="Gramene" id="Ma07_t22460.1">
    <property type="protein sequence ID" value="Ma07_p22460.1"/>
    <property type="gene ID" value="Ma07_g22460"/>
</dbReference>
<dbReference type="AlphaFoldDB" id="A0A804JYK3"/>